<name>A0ABT8GA30_9MICO</name>
<dbReference type="InterPro" id="IPR026004">
    <property type="entry name" value="Septum_form"/>
</dbReference>
<proteinExistence type="predicted"/>
<evidence type="ECO:0000259" key="1">
    <source>
        <dbReference type="Pfam" id="PF13845"/>
    </source>
</evidence>
<organism evidence="2 3">
    <name type="scientific">Demequina litoralis</name>
    <dbReference type="NCBI Taxonomy" id="3051660"/>
    <lineage>
        <taxon>Bacteria</taxon>
        <taxon>Bacillati</taxon>
        <taxon>Actinomycetota</taxon>
        <taxon>Actinomycetes</taxon>
        <taxon>Micrococcales</taxon>
        <taxon>Demequinaceae</taxon>
        <taxon>Demequina</taxon>
    </lineage>
</organism>
<evidence type="ECO:0000313" key="3">
    <source>
        <dbReference type="Proteomes" id="UP001172728"/>
    </source>
</evidence>
<dbReference type="Pfam" id="PF13845">
    <property type="entry name" value="Septum_form"/>
    <property type="match status" value="1"/>
</dbReference>
<reference evidence="2" key="1">
    <citation type="submission" date="2023-06" db="EMBL/GenBank/DDBJ databases">
        <title>Sysu t00192.</title>
        <authorList>
            <person name="Gao L."/>
            <person name="Fang B.-Z."/>
            <person name="Li W.-J."/>
        </authorList>
    </citation>
    <scope>NUCLEOTIDE SEQUENCE</scope>
    <source>
        <strain evidence="2">SYSU T00192</strain>
    </source>
</reference>
<accession>A0ABT8GA30</accession>
<comment type="caution">
    <text evidence="2">The sequence shown here is derived from an EMBL/GenBank/DDBJ whole genome shotgun (WGS) entry which is preliminary data.</text>
</comment>
<dbReference type="PROSITE" id="PS51257">
    <property type="entry name" value="PROKAR_LIPOPROTEIN"/>
    <property type="match status" value="1"/>
</dbReference>
<dbReference type="Proteomes" id="UP001172728">
    <property type="component" value="Unassembled WGS sequence"/>
</dbReference>
<dbReference type="EMBL" id="JAUHPW010000006">
    <property type="protein sequence ID" value="MDN4475991.1"/>
    <property type="molecule type" value="Genomic_DNA"/>
</dbReference>
<dbReference type="RefSeq" id="WP_301133668.1">
    <property type="nucleotide sequence ID" value="NZ_JAUHPW010000006.1"/>
</dbReference>
<protein>
    <submittedName>
        <fullName evidence="2">Septum formation family protein</fullName>
    </submittedName>
</protein>
<gene>
    <name evidence="2" type="ORF">QQX09_09000</name>
</gene>
<keyword evidence="3" id="KW-1185">Reference proteome</keyword>
<feature type="domain" description="Septum formation-related" evidence="1">
    <location>
        <begin position="29"/>
        <end position="141"/>
    </location>
</feature>
<evidence type="ECO:0000313" key="2">
    <source>
        <dbReference type="EMBL" id="MDN4475991.1"/>
    </source>
</evidence>
<sequence length="142" mass="14992">MRRPIVLAAVAVLLLAGCSDSERQELAVGDCLTISGTDGSFGNVPVVDCAGVHEAEVYAAFDLDAGAYDEDAVIVEVEEACVDRFEAYVGEPYRTSSLDVFYTYPLADAWDEGDRLAVCAVYAPDPDSGEPVAFEGTLADAA</sequence>